<name>A0ABW4JFG1_9BACL</name>
<keyword evidence="4 7" id="KW-0812">Transmembrane</keyword>
<dbReference type="InterPro" id="IPR035906">
    <property type="entry name" value="MetI-like_sf"/>
</dbReference>
<feature type="transmembrane region" description="Helical" evidence="7">
    <location>
        <begin position="293"/>
        <end position="314"/>
    </location>
</feature>
<dbReference type="RefSeq" id="WP_377941303.1">
    <property type="nucleotide sequence ID" value="NZ_JBHUCX010000013.1"/>
</dbReference>
<evidence type="ECO:0000256" key="4">
    <source>
        <dbReference type="ARBA" id="ARBA00022692"/>
    </source>
</evidence>
<feature type="transmembrane region" description="Helical" evidence="7">
    <location>
        <begin position="189"/>
        <end position="207"/>
    </location>
</feature>
<evidence type="ECO:0000313" key="10">
    <source>
        <dbReference type="Proteomes" id="UP001597079"/>
    </source>
</evidence>
<dbReference type="EMBL" id="JBHUCX010000013">
    <property type="protein sequence ID" value="MFD1673777.1"/>
    <property type="molecule type" value="Genomic_DNA"/>
</dbReference>
<dbReference type="Gene3D" id="1.10.3720.10">
    <property type="entry name" value="MetI-like"/>
    <property type="match status" value="1"/>
</dbReference>
<gene>
    <name evidence="9" type="ORF">ACFSB2_03515</name>
</gene>
<keyword evidence="10" id="KW-1185">Reference proteome</keyword>
<evidence type="ECO:0000256" key="2">
    <source>
        <dbReference type="ARBA" id="ARBA00022448"/>
    </source>
</evidence>
<comment type="subcellular location">
    <subcellularLocation>
        <location evidence="1 7">Cell membrane</location>
        <topology evidence="1 7">Multi-pass membrane protein</topology>
    </subcellularLocation>
</comment>
<keyword evidence="2 7" id="KW-0813">Transport</keyword>
<evidence type="ECO:0000256" key="1">
    <source>
        <dbReference type="ARBA" id="ARBA00004651"/>
    </source>
</evidence>
<evidence type="ECO:0000259" key="8">
    <source>
        <dbReference type="PROSITE" id="PS50928"/>
    </source>
</evidence>
<evidence type="ECO:0000256" key="7">
    <source>
        <dbReference type="RuleBase" id="RU363032"/>
    </source>
</evidence>
<dbReference type="CDD" id="cd06261">
    <property type="entry name" value="TM_PBP2"/>
    <property type="match status" value="1"/>
</dbReference>
<accession>A0ABW4JFG1</accession>
<proteinExistence type="inferred from homology"/>
<dbReference type="SUPFAM" id="SSF161098">
    <property type="entry name" value="MetI-like"/>
    <property type="match status" value="1"/>
</dbReference>
<sequence>MGLLKFLGKRIVALIVTISLVLIVAYLLMYYSPGSFFNSTNIAAGMGQLRIQDPALYQQFVKEFQSRYGLDQPLWQQVLKYVWHSLTFNFGNSFQNPSVPISSQLSKALPISALLAVGSVLLSIIVGIPLGVLAALKRNTWIDSTLTTLSMTGQAIPSYVLAVLLVLLFGVWVQGILPVNGWGTLGEAILPIIALSAANIGVVTRYMRGSLVEGLRQEYIRTAQAKGVRYWPLVIRHGMRNSLTALITVVGPTFAFTVVSTVWVEQIFSIPGIGNLLSTAFPAKDVPLSITSVYILCLMVMGMNLVVDLLYGLIDPRVQLE</sequence>
<dbReference type="PROSITE" id="PS50928">
    <property type="entry name" value="ABC_TM1"/>
    <property type="match status" value="1"/>
</dbReference>
<keyword evidence="6 7" id="KW-0472">Membrane</keyword>
<reference evidence="10" key="1">
    <citation type="journal article" date="2019" name="Int. J. Syst. Evol. Microbiol.">
        <title>The Global Catalogue of Microorganisms (GCM) 10K type strain sequencing project: providing services to taxonomists for standard genome sequencing and annotation.</title>
        <authorList>
            <consortium name="The Broad Institute Genomics Platform"/>
            <consortium name="The Broad Institute Genome Sequencing Center for Infectious Disease"/>
            <person name="Wu L."/>
            <person name="Ma J."/>
        </authorList>
    </citation>
    <scope>NUCLEOTIDE SEQUENCE [LARGE SCALE GENOMIC DNA]</scope>
    <source>
        <strain evidence="10">CGMCC 1.12286</strain>
    </source>
</reference>
<feature type="domain" description="ABC transmembrane type-1" evidence="8">
    <location>
        <begin position="109"/>
        <end position="311"/>
    </location>
</feature>
<dbReference type="Proteomes" id="UP001597079">
    <property type="component" value="Unassembled WGS sequence"/>
</dbReference>
<evidence type="ECO:0000313" key="9">
    <source>
        <dbReference type="EMBL" id="MFD1673777.1"/>
    </source>
</evidence>
<evidence type="ECO:0000256" key="6">
    <source>
        <dbReference type="ARBA" id="ARBA00023136"/>
    </source>
</evidence>
<keyword evidence="5 7" id="KW-1133">Transmembrane helix</keyword>
<dbReference type="Pfam" id="PF00528">
    <property type="entry name" value="BPD_transp_1"/>
    <property type="match status" value="1"/>
</dbReference>
<organism evidence="9 10">
    <name type="scientific">Alicyclobacillus fodiniaquatilis</name>
    <dbReference type="NCBI Taxonomy" id="1661150"/>
    <lineage>
        <taxon>Bacteria</taxon>
        <taxon>Bacillati</taxon>
        <taxon>Bacillota</taxon>
        <taxon>Bacilli</taxon>
        <taxon>Bacillales</taxon>
        <taxon>Alicyclobacillaceae</taxon>
        <taxon>Alicyclobacillus</taxon>
    </lineage>
</organism>
<evidence type="ECO:0000256" key="3">
    <source>
        <dbReference type="ARBA" id="ARBA00022475"/>
    </source>
</evidence>
<protein>
    <submittedName>
        <fullName evidence="9">ABC transporter permease</fullName>
    </submittedName>
</protein>
<comment type="caution">
    <text evidence="9">The sequence shown here is derived from an EMBL/GenBank/DDBJ whole genome shotgun (WGS) entry which is preliminary data.</text>
</comment>
<dbReference type="PANTHER" id="PTHR30465">
    <property type="entry name" value="INNER MEMBRANE ABC TRANSPORTER"/>
    <property type="match status" value="1"/>
</dbReference>
<feature type="transmembrane region" description="Helical" evidence="7">
    <location>
        <begin position="156"/>
        <end position="177"/>
    </location>
</feature>
<keyword evidence="3" id="KW-1003">Cell membrane</keyword>
<feature type="transmembrane region" description="Helical" evidence="7">
    <location>
        <begin position="243"/>
        <end position="264"/>
    </location>
</feature>
<dbReference type="InterPro" id="IPR000515">
    <property type="entry name" value="MetI-like"/>
</dbReference>
<dbReference type="PANTHER" id="PTHR30465:SF74">
    <property type="entry name" value="OLIGOPEPTIDE TRANSPORT SYSTEM PERMEASE PROTEIN OPPB"/>
    <property type="match status" value="1"/>
</dbReference>
<comment type="similarity">
    <text evidence="7">Belongs to the binding-protein-dependent transport system permease family.</text>
</comment>
<feature type="transmembrane region" description="Helical" evidence="7">
    <location>
        <begin position="12"/>
        <end position="31"/>
    </location>
</feature>
<evidence type="ECO:0000256" key="5">
    <source>
        <dbReference type="ARBA" id="ARBA00022989"/>
    </source>
</evidence>
<feature type="transmembrane region" description="Helical" evidence="7">
    <location>
        <begin position="111"/>
        <end position="136"/>
    </location>
</feature>